<evidence type="ECO:0000256" key="9">
    <source>
        <dbReference type="ARBA" id="ARBA00023304"/>
    </source>
</evidence>
<dbReference type="SMART" id="SM00917">
    <property type="entry name" value="LeuA_dimer"/>
    <property type="match status" value="1"/>
</dbReference>
<comment type="subunit">
    <text evidence="10">Homodimer.</text>
</comment>
<dbReference type="EMBL" id="JBFTEG010000002">
    <property type="protein sequence ID" value="MEX6501242.1"/>
    <property type="molecule type" value="Genomic_DNA"/>
</dbReference>
<dbReference type="Proteomes" id="UP001560296">
    <property type="component" value="Unassembled WGS sequence"/>
</dbReference>
<dbReference type="InterPro" id="IPR005668">
    <property type="entry name" value="IPM_Synthase"/>
</dbReference>
<dbReference type="InterPro" id="IPR054692">
    <property type="entry name" value="LeuA-like_post-cat"/>
</dbReference>
<dbReference type="InterPro" id="IPR013785">
    <property type="entry name" value="Aldolase_TIM"/>
</dbReference>
<reference evidence="12 13" key="1">
    <citation type="submission" date="2024-07" db="EMBL/GenBank/DDBJ databases">
        <authorList>
            <person name="Li M."/>
        </authorList>
    </citation>
    <scope>NUCLEOTIDE SEQUENCE [LARGE SCALE GENOMIC DNA]</scope>
    <source>
        <strain evidence="12 13">25A3E</strain>
    </source>
</reference>
<dbReference type="PROSITE" id="PS00816">
    <property type="entry name" value="AIPM_HOMOCIT_SYNTH_2"/>
    <property type="match status" value="1"/>
</dbReference>
<dbReference type="Gene3D" id="3.30.160.270">
    <property type="match status" value="1"/>
</dbReference>
<dbReference type="CDD" id="cd07942">
    <property type="entry name" value="DRE_TIM_LeuA"/>
    <property type="match status" value="1"/>
</dbReference>
<keyword evidence="13" id="KW-1185">Reference proteome</keyword>
<dbReference type="PROSITE" id="PS50991">
    <property type="entry name" value="PYR_CT"/>
    <property type="match status" value="1"/>
</dbReference>
<comment type="function">
    <text evidence="10">Catalyzes the condensation of the acetyl group of acetyl-CoA with 3-methyl-2-oxobutanoate (2-ketoisovalerate) to form 3-carboxy-3-hydroxy-4-methylpentanoate (2-isopropylmalate).</text>
</comment>
<comment type="similarity">
    <text evidence="3 10">Belongs to the alpha-IPM synthase/homocitrate synthase family. LeuA type 2 subfamily.</text>
</comment>
<dbReference type="HAMAP" id="MF_00572">
    <property type="entry name" value="LeuA_type2"/>
    <property type="match status" value="1"/>
</dbReference>
<keyword evidence="10" id="KW-0963">Cytoplasm</keyword>
<evidence type="ECO:0000256" key="1">
    <source>
        <dbReference type="ARBA" id="ARBA00000064"/>
    </source>
</evidence>
<dbReference type="Gene3D" id="3.20.20.70">
    <property type="entry name" value="Aldolase class I"/>
    <property type="match status" value="1"/>
</dbReference>
<evidence type="ECO:0000256" key="3">
    <source>
        <dbReference type="ARBA" id="ARBA00009767"/>
    </source>
</evidence>
<keyword evidence="9 10" id="KW-0100">Branched-chain amino acid biosynthesis</keyword>
<feature type="region of interest" description="Regulatory domain" evidence="10">
    <location>
        <begin position="439"/>
        <end position="556"/>
    </location>
</feature>
<comment type="catalytic activity">
    <reaction evidence="1 10">
        <text>3-methyl-2-oxobutanoate + acetyl-CoA + H2O = (2S)-2-isopropylmalate + CoA + H(+)</text>
        <dbReference type="Rhea" id="RHEA:21524"/>
        <dbReference type="ChEBI" id="CHEBI:1178"/>
        <dbReference type="ChEBI" id="CHEBI:11851"/>
        <dbReference type="ChEBI" id="CHEBI:15377"/>
        <dbReference type="ChEBI" id="CHEBI:15378"/>
        <dbReference type="ChEBI" id="CHEBI:57287"/>
        <dbReference type="ChEBI" id="CHEBI:57288"/>
        <dbReference type="EC" id="2.3.3.13"/>
    </reaction>
</comment>
<evidence type="ECO:0000313" key="13">
    <source>
        <dbReference type="Proteomes" id="UP001560296"/>
    </source>
</evidence>
<keyword evidence="12" id="KW-0012">Acyltransferase</keyword>
<dbReference type="Pfam" id="PF08502">
    <property type="entry name" value="LeuA_dimer"/>
    <property type="match status" value="1"/>
</dbReference>
<dbReference type="InterPro" id="IPR039371">
    <property type="entry name" value="LeuA_N_DRE-TIM"/>
</dbReference>
<evidence type="ECO:0000256" key="8">
    <source>
        <dbReference type="ARBA" id="ARBA00022723"/>
    </source>
</evidence>
<evidence type="ECO:0000313" key="12">
    <source>
        <dbReference type="EMBL" id="MEX6501242.1"/>
    </source>
</evidence>
<evidence type="ECO:0000256" key="2">
    <source>
        <dbReference type="ARBA" id="ARBA00004689"/>
    </source>
</evidence>
<evidence type="ECO:0000256" key="5">
    <source>
        <dbReference type="ARBA" id="ARBA00022430"/>
    </source>
</evidence>
<organism evidence="12 13">
    <name type="scientific">Pseudomonas zhanjiangensis</name>
    <dbReference type="NCBI Taxonomy" id="3239015"/>
    <lineage>
        <taxon>Bacteria</taxon>
        <taxon>Pseudomonadati</taxon>
        <taxon>Pseudomonadota</taxon>
        <taxon>Gammaproteobacteria</taxon>
        <taxon>Pseudomonadales</taxon>
        <taxon>Pseudomonadaceae</taxon>
        <taxon>Pseudomonas</taxon>
    </lineage>
</organism>
<evidence type="ECO:0000256" key="10">
    <source>
        <dbReference type="HAMAP-Rule" id="MF_00572"/>
    </source>
</evidence>
<dbReference type="EC" id="2.3.3.13" evidence="4 10"/>
<comment type="cofactor">
    <cofactor evidence="10">
        <name>Mg(2+)</name>
        <dbReference type="ChEBI" id="CHEBI:18420"/>
    </cofactor>
</comment>
<dbReference type="SUPFAM" id="SSF110921">
    <property type="entry name" value="2-isopropylmalate synthase LeuA, allosteric (dimerisation) domain"/>
    <property type="match status" value="1"/>
</dbReference>
<dbReference type="InterPro" id="IPR002034">
    <property type="entry name" value="AIPM/Hcit_synth_CS"/>
</dbReference>
<keyword evidence="5 10" id="KW-0432">Leucine biosynthesis</keyword>
<dbReference type="InterPro" id="IPR000891">
    <property type="entry name" value="PYR_CT"/>
</dbReference>
<dbReference type="Pfam" id="PF22615">
    <property type="entry name" value="IPMS_D2"/>
    <property type="match status" value="1"/>
</dbReference>
<evidence type="ECO:0000256" key="7">
    <source>
        <dbReference type="ARBA" id="ARBA00022679"/>
    </source>
</evidence>
<dbReference type="RefSeq" id="WP_369286191.1">
    <property type="nucleotide sequence ID" value="NZ_JBFTEG010000002.1"/>
</dbReference>
<name>A0ABV3YPJ2_9PSED</name>
<accession>A0ABV3YPJ2</accession>
<dbReference type="NCBIfam" id="TIGR00970">
    <property type="entry name" value="leuA_yeast"/>
    <property type="match status" value="1"/>
</dbReference>
<dbReference type="Pfam" id="PF00682">
    <property type="entry name" value="HMGL-like"/>
    <property type="match status" value="1"/>
</dbReference>
<dbReference type="GO" id="GO:0003852">
    <property type="term" value="F:2-isopropylmalate synthase activity"/>
    <property type="evidence" value="ECO:0007669"/>
    <property type="project" value="UniProtKB-EC"/>
</dbReference>
<keyword evidence="8 10" id="KW-0479">Metal-binding</keyword>
<protein>
    <recommendedName>
        <fullName evidence="4 10">2-isopropylmalate synthase</fullName>
        <ecNumber evidence="4 10">2.3.3.13</ecNumber>
    </recommendedName>
    <alternativeName>
        <fullName evidence="10">Alpha-IPM synthase</fullName>
    </alternativeName>
    <alternativeName>
        <fullName evidence="10">Alpha-isopropylmalate synthase</fullName>
    </alternativeName>
</protein>
<keyword evidence="7 10" id="KW-0808">Transferase</keyword>
<dbReference type="PROSITE" id="PS00815">
    <property type="entry name" value="AIPM_HOMOCIT_SYNTH_1"/>
    <property type="match status" value="1"/>
</dbReference>
<proteinExistence type="inferred from homology"/>
<feature type="domain" description="Pyruvate carboxyltransferase" evidence="11">
    <location>
        <begin position="33"/>
        <end position="307"/>
    </location>
</feature>
<gene>
    <name evidence="10 12" type="primary">leuA</name>
    <name evidence="12" type="ORF">AB5S05_04140</name>
</gene>
<evidence type="ECO:0000256" key="4">
    <source>
        <dbReference type="ARBA" id="ARBA00012973"/>
    </source>
</evidence>
<feature type="binding site" evidence="10">
    <location>
        <position position="248"/>
    </location>
    <ligand>
        <name>Mg(2+)</name>
        <dbReference type="ChEBI" id="CHEBI:18420"/>
    </ligand>
</feature>
<dbReference type="PANTHER" id="PTHR46911:SF1">
    <property type="entry name" value="2-ISOPROPYLMALATE SYNTHASE"/>
    <property type="match status" value="1"/>
</dbReference>
<keyword evidence="6 10" id="KW-0028">Amino-acid biosynthesis</keyword>
<comment type="caution">
    <text evidence="12">The sequence shown here is derived from an EMBL/GenBank/DDBJ whole genome shotgun (WGS) entry which is preliminary data.</text>
</comment>
<comment type="subcellular location">
    <subcellularLocation>
        <location evidence="10">Cytoplasm</location>
    </subcellularLocation>
</comment>
<comment type="pathway">
    <text evidence="2 10">Amino-acid biosynthesis; L-leucine biosynthesis; L-leucine from 3-methyl-2-oxobutanoate: step 1/4.</text>
</comment>
<dbReference type="InterPro" id="IPR013709">
    <property type="entry name" value="2-isopropylmalate_synth_dimer"/>
</dbReference>
<sequence length="556" mass="61530">MSMLNDPSSKYRAFPAIDLPDRTWPSKTITEVPIWCSSDLRDGNQSLIEPMDAQKKMRFFKTLVQVGIKQIEVGFPSASQTDFDFVRELIEGGHIPDDTCIQVLTQAREDLITRTFESLKGAKRAIVHVYNATAPSFRRIVFNQDKAGVVNIAVNAARIIKELAARQPDTQWTFQYSPEIFTSTELEFAVEVCDAVLDVWQPTPANKVILNLPATVEVATPNVYADQIEWFGRHISRRDSVLISLHTHNDRGTGVAASELGLMAGADRVEGCLFGNGERTGNVDLVNLALNLYTQGIHPGLDFSDIDAVRKVVEECNQIPVHPRHPYVGDLVHTAFSGSHQDAIRKGFAQQDSQGIWEVPYLPIDPADIGRDYEAVIRVNSQSGKGGITFLLEQEYGICLPRRMQIEFSQVVQKETDRLGLEMSAEQIYQLLEREYLRADAPYTLKGHRLQEENSTCAIDVHVLDAGEPQHWRGIGKGPLEALVAGLPVAVEIMDYCEHAIGAGTNAKAAAYIELRVSGGRALHGIGIDENLTTASFRALFSALNRALKQLEAQAA</sequence>
<feature type="binding site" evidence="10">
    <location>
        <position position="42"/>
    </location>
    <ligand>
        <name>Mg(2+)</name>
        <dbReference type="ChEBI" id="CHEBI:18420"/>
    </ligand>
</feature>
<keyword evidence="10" id="KW-0460">Magnesium</keyword>
<dbReference type="SUPFAM" id="SSF89000">
    <property type="entry name" value="post-HMGL domain-like"/>
    <property type="match status" value="1"/>
</dbReference>
<evidence type="ECO:0000256" key="6">
    <source>
        <dbReference type="ARBA" id="ARBA00022605"/>
    </source>
</evidence>
<evidence type="ECO:0000259" key="11">
    <source>
        <dbReference type="PROSITE" id="PS50991"/>
    </source>
</evidence>
<dbReference type="NCBIfam" id="NF002991">
    <property type="entry name" value="PRK03739.1"/>
    <property type="match status" value="1"/>
</dbReference>
<feature type="binding site" evidence="10">
    <location>
        <position position="282"/>
    </location>
    <ligand>
        <name>Mg(2+)</name>
        <dbReference type="ChEBI" id="CHEBI:18420"/>
    </ligand>
</feature>
<feature type="binding site" evidence="10">
    <location>
        <position position="246"/>
    </location>
    <ligand>
        <name>Mg(2+)</name>
        <dbReference type="ChEBI" id="CHEBI:18420"/>
    </ligand>
</feature>
<dbReference type="PANTHER" id="PTHR46911">
    <property type="match status" value="1"/>
</dbReference>
<dbReference type="InterPro" id="IPR036230">
    <property type="entry name" value="LeuA_allosteric_dom_sf"/>
</dbReference>
<dbReference type="SUPFAM" id="SSF51569">
    <property type="entry name" value="Aldolase"/>
    <property type="match status" value="1"/>
</dbReference>